<organism evidence="8">
    <name type="scientific">marine sediment metagenome</name>
    <dbReference type="NCBI Taxonomy" id="412755"/>
    <lineage>
        <taxon>unclassified sequences</taxon>
        <taxon>metagenomes</taxon>
        <taxon>ecological metagenomes</taxon>
    </lineage>
</organism>
<dbReference type="GO" id="GO:0006084">
    <property type="term" value="P:acetyl-CoA metabolic process"/>
    <property type="evidence" value="ECO:0007669"/>
    <property type="project" value="InterPro"/>
</dbReference>
<dbReference type="EMBL" id="LAZR01009586">
    <property type="protein sequence ID" value="KKM71730.1"/>
    <property type="molecule type" value="Genomic_DNA"/>
</dbReference>
<gene>
    <name evidence="8" type="ORF">LCGC14_1427710</name>
</gene>
<evidence type="ECO:0000256" key="1">
    <source>
        <dbReference type="ARBA" id="ARBA00012244"/>
    </source>
</evidence>
<comment type="caution">
    <text evidence="8">The sequence shown here is derived from an EMBL/GenBank/DDBJ whole genome shotgun (WGS) entry which is preliminary data.</text>
</comment>
<dbReference type="GO" id="GO:0043884">
    <property type="term" value="F:CO-methylating acetyl-CoA synthase activity"/>
    <property type="evidence" value="ECO:0007669"/>
    <property type="project" value="UniProtKB-EC"/>
</dbReference>
<dbReference type="InterPro" id="IPR038571">
    <property type="entry name" value="CO_DH/Ac-CoA_synth_bsu_3_sf"/>
</dbReference>
<dbReference type="InterPro" id="IPR045822">
    <property type="entry name" value="ACS_CODH_B_C"/>
</dbReference>
<proteinExistence type="predicted"/>
<protein>
    <recommendedName>
        <fullName evidence="1">CO-methylating acetyl-CoA synthase</fullName>
        <ecNumber evidence="1">2.3.1.169</ecNumber>
    </recommendedName>
</protein>
<dbReference type="EC" id="2.3.1.169" evidence="1"/>
<evidence type="ECO:0000256" key="6">
    <source>
        <dbReference type="ARBA" id="ARBA00023014"/>
    </source>
</evidence>
<reference evidence="8" key="1">
    <citation type="journal article" date="2015" name="Nature">
        <title>Complex archaea that bridge the gap between prokaryotes and eukaryotes.</title>
        <authorList>
            <person name="Spang A."/>
            <person name="Saw J.H."/>
            <person name="Jorgensen S.L."/>
            <person name="Zaremba-Niedzwiedzka K."/>
            <person name="Martijn J."/>
            <person name="Lind A.E."/>
            <person name="van Eijk R."/>
            <person name="Schleper C."/>
            <person name="Guy L."/>
            <person name="Ettema T.J."/>
        </authorList>
    </citation>
    <scope>NUCLEOTIDE SEQUENCE</scope>
</reference>
<dbReference type="InterPro" id="IPR011254">
    <property type="entry name" value="Prismane-like_sf"/>
</dbReference>
<dbReference type="PANTHER" id="PTHR42281">
    <property type="match status" value="1"/>
</dbReference>
<keyword evidence="6" id="KW-0411">Iron-sulfur</keyword>
<dbReference type="Gene3D" id="3.30.1650.10">
    <property type="entry name" value="Bifunctional carbon monoxide dehydrogenase/acetyl-coa synthase(codh/acs), Chain M, domain 3"/>
    <property type="match status" value="1"/>
</dbReference>
<dbReference type="Gene3D" id="3.40.1470.10">
    <property type="entry name" value="Bifunctional carbon monoxide dehydrogenase/acetyl-coa synthase(codh/acs), Chain M, domain 5"/>
    <property type="match status" value="1"/>
</dbReference>
<accession>A0A0F9M4Z5</accession>
<dbReference type="Pfam" id="PF19436">
    <property type="entry name" value="ACS_CODH_B_C"/>
    <property type="match status" value="1"/>
</dbReference>
<dbReference type="Gene3D" id="3.40.970.20">
    <property type="entry name" value="Carbon monoxide dehydrogenase alpha subunit. Chain D, domain 4"/>
    <property type="match status" value="1"/>
</dbReference>
<dbReference type="GO" id="GO:0043885">
    <property type="term" value="F:anaerobic carbon-monoxide dehydrogenase activity"/>
    <property type="evidence" value="ECO:0007669"/>
    <property type="project" value="InterPro"/>
</dbReference>
<evidence type="ECO:0000259" key="7">
    <source>
        <dbReference type="Pfam" id="PF19436"/>
    </source>
</evidence>
<name>A0A0F9M4Z5_9ZZZZ</name>
<keyword evidence="3" id="KW-0808">Transferase</keyword>
<keyword evidence="5" id="KW-0408">Iron</keyword>
<evidence type="ECO:0000256" key="2">
    <source>
        <dbReference type="ARBA" id="ARBA00022596"/>
    </source>
</evidence>
<evidence type="ECO:0000256" key="5">
    <source>
        <dbReference type="ARBA" id="ARBA00023004"/>
    </source>
</evidence>
<dbReference type="AlphaFoldDB" id="A0A0F9M4Z5"/>
<dbReference type="InterPro" id="IPR004461">
    <property type="entry name" value="CO_DH/Ac-CoA_synth_bsu"/>
</dbReference>
<dbReference type="GO" id="GO:0046872">
    <property type="term" value="F:metal ion binding"/>
    <property type="evidence" value="ECO:0007669"/>
    <property type="project" value="UniProtKB-KW"/>
</dbReference>
<dbReference type="GO" id="GO:0051536">
    <property type="term" value="F:iron-sulfur cluster binding"/>
    <property type="evidence" value="ECO:0007669"/>
    <property type="project" value="UniProtKB-KW"/>
</dbReference>
<evidence type="ECO:0000256" key="3">
    <source>
        <dbReference type="ARBA" id="ARBA00022679"/>
    </source>
</evidence>
<evidence type="ECO:0000256" key="4">
    <source>
        <dbReference type="ARBA" id="ARBA00022723"/>
    </source>
</evidence>
<evidence type="ECO:0000313" key="8">
    <source>
        <dbReference type="EMBL" id="KKM71730.1"/>
    </source>
</evidence>
<feature type="domain" description="CO dehydrogenase/acetyl-CoA synthase complex beta subunit C-terminal" evidence="7">
    <location>
        <begin position="69"/>
        <end position="312"/>
    </location>
</feature>
<dbReference type="Pfam" id="PF03598">
    <property type="entry name" value="CdhC"/>
    <property type="match status" value="1"/>
</dbReference>
<feature type="non-terminal residue" evidence="8">
    <location>
        <position position="1"/>
    </location>
</feature>
<dbReference type="SUPFAM" id="SSF56821">
    <property type="entry name" value="Prismane protein-like"/>
    <property type="match status" value="1"/>
</dbReference>
<keyword evidence="4" id="KW-0479">Metal-binding</keyword>
<dbReference type="PANTHER" id="PTHR42281:SF1">
    <property type="entry name" value="ACETYL-COA DECARBONYLASE_SYNTHASE COMPLEX SUBUNIT BETA 1"/>
    <property type="match status" value="1"/>
</dbReference>
<keyword evidence="2" id="KW-0533">Nickel</keyword>
<sequence>VFHMGQRDINWVRISKEAKQKGFKFKHFGSILHAKMHGEYGKIFDKVQIKIYTREKEILELIDIARNVYHQRDARLADMTDEAVDTFYSCALCQSFAPNHVCIITPERSGLCGAYNWLDGKAAYQINPTGPNQPVIKGKVIDAVKGQWEEINEFVFANSHKSLEFFNAYSIIEHPMTSCGCFECISCVLPSTNGIMTVYRNCAGMTPSGMKFSTLAGTVGGGAQTPGFIGHSKQYIASKKFISADGGAKRLVWMDRDLKEEIEPILREIGKQEGIENFYDMIADETVAVTEEEVLEYITKMNHPALSMPPLF</sequence>